<dbReference type="PANTHER" id="PTHR43042:SF3">
    <property type="entry name" value="RIBOSOMAL RNA LARGE SUBUNIT METHYLTRANSFERASE YWBD-RELATED"/>
    <property type="match status" value="1"/>
</dbReference>
<dbReference type="SMART" id="SM00359">
    <property type="entry name" value="PUA"/>
    <property type="match status" value="1"/>
</dbReference>
<dbReference type="InterPro" id="IPR015947">
    <property type="entry name" value="PUA-like_sf"/>
</dbReference>
<dbReference type="InterPro" id="IPR019614">
    <property type="entry name" value="SAM-dep_methyl-trfase"/>
</dbReference>
<dbReference type="GO" id="GO:0032259">
    <property type="term" value="P:methylation"/>
    <property type="evidence" value="ECO:0007669"/>
    <property type="project" value="UniProtKB-KW"/>
</dbReference>
<dbReference type="STRING" id="119641.SAMN05421842_12348"/>
<accession>A0A1I1Q624</accession>
<dbReference type="GO" id="GO:0006364">
    <property type="term" value="P:rRNA processing"/>
    <property type="evidence" value="ECO:0007669"/>
    <property type="project" value="UniProtKB-KW"/>
</dbReference>
<gene>
    <name evidence="7" type="ORF">SAMN05421842_12348</name>
</gene>
<dbReference type="Proteomes" id="UP000199263">
    <property type="component" value="Unassembled WGS sequence"/>
</dbReference>
<feature type="domain" description="PUA" evidence="6">
    <location>
        <begin position="4"/>
        <end position="89"/>
    </location>
</feature>
<evidence type="ECO:0000259" key="6">
    <source>
        <dbReference type="SMART" id="SM00359"/>
    </source>
</evidence>
<dbReference type="Gene3D" id="3.40.50.150">
    <property type="entry name" value="Vaccinia Virus protein VP39"/>
    <property type="match status" value="1"/>
</dbReference>
<dbReference type="InterPro" id="IPR036974">
    <property type="entry name" value="PUA_sf"/>
</dbReference>
<dbReference type="CDD" id="cd11572">
    <property type="entry name" value="RlmI_M_like"/>
    <property type="match status" value="1"/>
</dbReference>
<dbReference type="InterPro" id="IPR002478">
    <property type="entry name" value="PUA"/>
</dbReference>
<keyword evidence="1" id="KW-0698">rRNA processing</keyword>
<evidence type="ECO:0000256" key="3">
    <source>
        <dbReference type="ARBA" id="ARBA00022679"/>
    </source>
</evidence>
<dbReference type="SUPFAM" id="SSF53335">
    <property type="entry name" value="S-adenosyl-L-methionine-dependent methyltransferases"/>
    <property type="match status" value="1"/>
</dbReference>
<evidence type="ECO:0000256" key="2">
    <source>
        <dbReference type="ARBA" id="ARBA00022603"/>
    </source>
</evidence>
<evidence type="ECO:0000256" key="1">
    <source>
        <dbReference type="ARBA" id="ARBA00022552"/>
    </source>
</evidence>
<dbReference type="PANTHER" id="PTHR43042">
    <property type="entry name" value="SAM-DEPENDENT METHYLTRANSFERASE"/>
    <property type="match status" value="1"/>
</dbReference>
<protein>
    <submittedName>
        <fullName evidence="7">23S rRNA (Cytosine1962-C5)-methyltransferase</fullName>
    </submittedName>
</protein>
<dbReference type="RefSeq" id="WP_090092925.1">
    <property type="nucleotide sequence ID" value="NZ_FOMG01000023.1"/>
</dbReference>
<dbReference type="Gene3D" id="3.30.750.80">
    <property type="entry name" value="RNA methyltransferase domain (HRMD) like"/>
    <property type="match status" value="1"/>
</dbReference>
<dbReference type="CDD" id="cd02440">
    <property type="entry name" value="AdoMet_MTases"/>
    <property type="match status" value="1"/>
</dbReference>
<evidence type="ECO:0000256" key="4">
    <source>
        <dbReference type="ARBA" id="ARBA00022691"/>
    </source>
</evidence>
<evidence type="ECO:0000313" key="7">
    <source>
        <dbReference type="EMBL" id="SFD17564.1"/>
    </source>
</evidence>
<dbReference type="InterPro" id="IPR029063">
    <property type="entry name" value="SAM-dependent_MTases_sf"/>
</dbReference>
<organism evidence="7 8">
    <name type="scientific">Clostridium uliginosum</name>
    <dbReference type="NCBI Taxonomy" id="119641"/>
    <lineage>
        <taxon>Bacteria</taxon>
        <taxon>Bacillati</taxon>
        <taxon>Bacillota</taxon>
        <taxon>Clostridia</taxon>
        <taxon>Eubacteriales</taxon>
        <taxon>Clostridiaceae</taxon>
        <taxon>Clostridium</taxon>
    </lineage>
</organism>
<keyword evidence="4" id="KW-0949">S-adenosyl-L-methionine</keyword>
<evidence type="ECO:0000313" key="8">
    <source>
        <dbReference type="Proteomes" id="UP000199263"/>
    </source>
</evidence>
<keyword evidence="3 7" id="KW-0808">Transferase</keyword>
<dbReference type="Gene3D" id="2.30.130.10">
    <property type="entry name" value="PUA domain"/>
    <property type="match status" value="1"/>
</dbReference>
<dbReference type="AlphaFoldDB" id="A0A1I1Q624"/>
<dbReference type="GO" id="GO:0008168">
    <property type="term" value="F:methyltransferase activity"/>
    <property type="evidence" value="ECO:0007669"/>
    <property type="project" value="UniProtKB-KW"/>
</dbReference>
<sequence length="395" mass="45439">MRETILTVKKEFVNKYKKGYPLIFEEALENIKTLKEEGQIITLIDEKKAFLGRGYYGKQNKGTGWILSNSKKSDIDYKLFYDKLRNAFSKREKFYYSRDTNAFRAFNGEGDGIGGLTIDYFNGYYLITWYSKGIYAFKDMILKAIKALVPLDGIYEKKRFDENGMVIDENSYVCGRKASEPLIVKENGVNFAIYLNDGAMVGIFLDQKEVRKSIKDKYSENKRVLNTFSYTGAFSMAAAKGNAITTSVDLAARSLDKTIENFTINNIDHKEHNIIVEDIFVYFKQAKKNDLKFDVVILDPPSFATSKDNRFSAARDYKDLIKLAIDITEDEGLIVASTNCATFNMIKFKKFIDQAFKESNKNYEILEEHHLPEDFAVTEKFPEGNYLKVVFIRIN</sequence>
<dbReference type="Pfam" id="PF17785">
    <property type="entry name" value="PUA_3"/>
    <property type="match status" value="1"/>
</dbReference>
<keyword evidence="2 7" id="KW-0489">Methyltransferase</keyword>
<dbReference type="GO" id="GO:0003723">
    <property type="term" value="F:RNA binding"/>
    <property type="evidence" value="ECO:0007669"/>
    <property type="project" value="UniProtKB-KW"/>
</dbReference>
<dbReference type="InterPro" id="IPR041532">
    <property type="entry name" value="RlmI-like_PUA"/>
</dbReference>
<proteinExistence type="predicted"/>
<dbReference type="Pfam" id="PF10672">
    <property type="entry name" value="Methyltrans_SAM"/>
    <property type="match status" value="1"/>
</dbReference>
<dbReference type="OrthoDB" id="9805492at2"/>
<reference evidence="7 8" key="1">
    <citation type="submission" date="2016-10" db="EMBL/GenBank/DDBJ databases">
        <authorList>
            <person name="de Groot N.N."/>
        </authorList>
    </citation>
    <scope>NUCLEOTIDE SEQUENCE [LARGE SCALE GENOMIC DNA]</scope>
    <source>
        <strain evidence="7 8">DSM 12992</strain>
    </source>
</reference>
<keyword evidence="8" id="KW-1185">Reference proteome</keyword>
<dbReference type="SUPFAM" id="SSF88697">
    <property type="entry name" value="PUA domain-like"/>
    <property type="match status" value="1"/>
</dbReference>
<evidence type="ECO:0000256" key="5">
    <source>
        <dbReference type="ARBA" id="ARBA00022884"/>
    </source>
</evidence>
<dbReference type="EMBL" id="FOMG01000023">
    <property type="protein sequence ID" value="SFD17564.1"/>
    <property type="molecule type" value="Genomic_DNA"/>
</dbReference>
<name>A0A1I1Q624_9CLOT</name>
<keyword evidence="5" id="KW-0694">RNA-binding</keyword>
<dbReference type="CDD" id="cd21153">
    <property type="entry name" value="PUA_RlmI"/>
    <property type="match status" value="1"/>
</dbReference>